<feature type="transmembrane region" description="Helical" evidence="1">
    <location>
        <begin position="15"/>
        <end position="34"/>
    </location>
</feature>
<keyword evidence="1" id="KW-0472">Membrane</keyword>
<proteinExistence type="predicted"/>
<evidence type="ECO:0000313" key="2">
    <source>
        <dbReference type="EMBL" id="MBX60277.1"/>
    </source>
</evidence>
<keyword evidence="1" id="KW-1133">Transmembrane helix</keyword>
<sequence>MLICACKVICFSLEYFSVLWLCLQPLLIFPFQVLSRKKKKKHH</sequence>
<protein>
    <submittedName>
        <fullName evidence="2">Uncharacterized protein</fullName>
    </submittedName>
</protein>
<evidence type="ECO:0000256" key="1">
    <source>
        <dbReference type="SAM" id="Phobius"/>
    </source>
</evidence>
<name>A0A2P2PZW9_RHIMU</name>
<accession>A0A2P2PZW9</accession>
<dbReference type="AlphaFoldDB" id="A0A2P2PZW9"/>
<reference evidence="2" key="1">
    <citation type="submission" date="2018-02" db="EMBL/GenBank/DDBJ databases">
        <title>Rhizophora mucronata_Transcriptome.</title>
        <authorList>
            <person name="Meera S.P."/>
            <person name="Sreeshan A."/>
            <person name="Augustine A."/>
        </authorList>
    </citation>
    <scope>NUCLEOTIDE SEQUENCE</scope>
    <source>
        <tissue evidence="2">Leaf</tissue>
    </source>
</reference>
<keyword evidence="1" id="KW-0812">Transmembrane</keyword>
<organism evidence="2">
    <name type="scientific">Rhizophora mucronata</name>
    <name type="common">Asiatic mangrove</name>
    <dbReference type="NCBI Taxonomy" id="61149"/>
    <lineage>
        <taxon>Eukaryota</taxon>
        <taxon>Viridiplantae</taxon>
        <taxon>Streptophyta</taxon>
        <taxon>Embryophyta</taxon>
        <taxon>Tracheophyta</taxon>
        <taxon>Spermatophyta</taxon>
        <taxon>Magnoliopsida</taxon>
        <taxon>eudicotyledons</taxon>
        <taxon>Gunneridae</taxon>
        <taxon>Pentapetalae</taxon>
        <taxon>rosids</taxon>
        <taxon>fabids</taxon>
        <taxon>Malpighiales</taxon>
        <taxon>Rhizophoraceae</taxon>
        <taxon>Rhizophora</taxon>
    </lineage>
</organism>
<dbReference type="EMBL" id="GGEC01079793">
    <property type="protein sequence ID" value="MBX60277.1"/>
    <property type="molecule type" value="Transcribed_RNA"/>
</dbReference>